<evidence type="ECO:0000313" key="12">
    <source>
        <dbReference type="EMBL" id="MBS3063437.1"/>
    </source>
</evidence>
<keyword evidence="6 10" id="KW-0406">Ion transport</keyword>
<dbReference type="EMBL" id="JAGVWE010000005">
    <property type="protein sequence ID" value="MBS3063437.1"/>
    <property type="molecule type" value="Genomic_DNA"/>
</dbReference>
<dbReference type="PANTHER" id="PTHR11629">
    <property type="entry name" value="VACUOLAR PROTON ATPASES"/>
    <property type="match status" value="1"/>
</dbReference>
<dbReference type="GO" id="GO:0007035">
    <property type="term" value="P:vacuolar acidification"/>
    <property type="evidence" value="ECO:0007669"/>
    <property type="project" value="TreeGrafter"/>
</dbReference>
<keyword evidence="4 10" id="KW-0812">Transmembrane</keyword>
<dbReference type="Pfam" id="PF01496">
    <property type="entry name" value="V_ATPase_I"/>
    <property type="match status" value="1"/>
</dbReference>
<organism evidence="12 13">
    <name type="scientific">Candidatus Iainarchaeum sp</name>
    <dbReference type="NCBI Taxonomy" id="3101447"/>
    <lineage>
        <taxon>Archaea</taxon>
        <taxon>Candidatus Iainarchaeota</taxon>
        <taxon>Candidatus Iainarchaeia</taxon>
        <taxon>Candidatus Iainarchaeales</taxon>
        <taxon>Candidatus Iainarchaeaceae</taxon>
        <taxon>Candidatus Iainarchaeum</taxon>
    </lineage>
</organism>
<feature type="transmembrane region" description="Helical" evidence="10">
    <location>
        <begin position="386"/>
        <end position="404"/>
    </location>
</feature>
<comment type="similarity">
    <text evidence="2 10">Belongs to the V-ATPase 116 kDa subunit family.</text>
</comment>
<feature type="transmembrane region" description="Helical" evidence="10">
    <location>
        <begin position="560"/>
        <end position="582"/>
    </location>
</feature>
<keyword evidence="11" id="KW-0175">Coiled coil</keyword>
<protein>
    <recommendedName>
        <fullName evidence="9 10">A-type ATP synthase subunit I</fullName>
    </recommendedName>
</protein>
<feature type="transmembrane region" description="Helical" evidence="10">
    <location>
        <begin position="433"/>
        <end position="454"/>
    </location>
</feature>
<evidence type="ECO:0000256" key="5">
    <source>
        <dbReference type="ARBA" id="ARBA00022989"/>
    </source>
</evidence>
<evidence type="ECO:0000256" key="3">
    <source>
        <dbReference type="ARBA" id="ARBA00022448"/>
    </source>
</evidence>
<dbReference type="InterPro" id="IPR002490">
    <property type="entry name" value="V-ATPase_116kDa_su"/>
</dbReference>
<dbReference type="AlphaFoldDB" id="A0A8T4L9U1"/>
<dbReference type="Proteomes" id="UP000678237">
    <property type="component" value="Unassembled WGS sequence"/>
</dbReference>
<dbReference type="GO" id="GO:0033179">
    <property type="term" value="C:proton-transporting V-type ATPase, V0 domain"/>
    <property type="evidence" value="ECO:0007669"/>
    <property type="project" value="InterPro"/>
</dbReference>
<evidence type="ECO:0000256" key="9">
    <source>
        <dbReference type="ARBA" id="ARBA00068671"/>
    </source>
</evidence>
<keyword evidence="3 10" id="KW-0813">Transport</keyword>
<comment type="caution">
    <text evidence="12">The sequence shown here is derived from an EMBL/GenBank/DDBJ whole genome shotgun (WGS) entry which is preliminary data.</text>
</comment>
<evidence type="ECO:0000256" key="11">
    <source>
        <dbReference type="SAM" id="Coils"/>
    </source>
</evidence>
<keyword evidence="5 10" id="KW-1133">Transmembrane helix</keyword>
<reference evidence="12" key="2">
    <citation type="submission" date="2021-05" db="EMBL/GenBank/DDBJ databases">
        <title>Protein family content uncovers lineage relationships and bacterial pathway maintenance mechanisms in DPANN archaea.</title>
        <authorList>
            <person name="Castelle C.J."/>
            <person name="Meheust R."/>
            <person name="Jaffe A.L."/>
            <person name="Seitz K."/>
            <person name="Gong X."/>
            <person name="Baker B.J."/>
            <person name="Banfield J.F."/>
        </authorList>
    </citation>
    <scope>NUCLEOTIDE SEQUENCE</scope>
    <source>
        <strain evidence="12">RIFCSPLOWO2_01_FULL_58_19</strain>
    </source>
</reference>
<feature type="transmembrane region" description="Helical" evidence="10">
    <location>
        <begin position="466"/>
        <end position="487"/>
    </location>
</feature>
<dbReference type="GO" id="GO:0046961">
    <property type="term" value="F:proton-transporting ATPase activity, rotational mechanism"/>
    <property type="evidence" value="ECO:0007669"/>
    <property type="project" value="InterPro"/>
</dbReference>
<dbReference type="GO" id="GO:0016471">
    <property type="term" value="C:vacuolar proton-transporting V-type ATPase complex"/>
    <property type="evidence" value="ECO:0007669"/>
    <property type="project" value="TreeGrafter"/>
</dbReference>
<reference evidence="12" key="1">
    <citation type="submission" date="2021-03" db="EMBL/GenBank/DDBJ databases">
        <authorList>
            <person name="Jaffe A."/>
        </authorList>
    </citation>
    <scope>NUCLEOTIDE SEQUENCE</scope>
    <source>
        <strain evidence="12">RIFCSPLOWO2_01_FULL_58_19</strain>
    </source>
</reference>
<comment type="subcellular location">
    <subcellularLocation>
        <location evidence="1">Membrane</location>
        <topology evidence="1">Multi-pass membrane protein</topology>
    </subcellularLocation>
</comment>
<dbReference type="GO" id="GO:0051117">
    <property type="term" value="F:ATPase binding"/>
    <property type="evidence" value="ECO:0007669"/>
    <property type="project" value="TreeGrafter"/>
</dbReference>
<feature type="transmembrane region" description="Helical" evidence="10">
    <location>
        <begin position="524"/>
        <end position="548"/>
    </location>
</feature>
<gene>
    <name evidence="12" type="ORF">J4203_06210</name>
</gene>
<proteinExistence type="inferred from homology"/>
<dbReference type="Gene3D" id="3.30.70.2750">
    <property type="match status" value="1"/>
</dbReference>
<evidence type="ECO:0000256" key="1">
    <source>
        <dbReference type="ARBA" id="ARBA00004141"/>
    </source>
</evidence>
<evidence type="ECO:0000256" key="2">
    <source>
        <dbReference type="ARBA" id="ARBA00009904"/>
    </source>
</evidence>
<name>A0A8T4L9U1_9ARCH</name>
<keyword evidence="7 10" id="KW-0472">Membrane</keyword>
<dbReference type="Gene3D" id="1.20.1460.20">
    <property type="match status" value="1"/>
</dbReference>
<evidence type="ECO:0000256" key="8">
    <source>
        <dbReference type="ARBA" id="ARBA00059506"/>
    </source>
</evidence>
<accession>A0A8T4L9U1</accession>
<sequence>MFKPVKMLKIQVLGLKRDRPQIVEALHELGLVHVEECRDQGLETGQTTEEANAVNEELVRLYAVKKLLSPQPTTRLQAKPLPQVLREAKGLGIDVRLGELKTELERLDAERTSIADARGQLKYFAHFHVDLASLQANSATVLAGLVATQKMHPLRNALSVVSSKHLLAAKPLDKTRTVFLLAIEKGREAQARDALEKAGTIRLRLPTERGTPSELLANLEKRVEALKKRRELVEQEIGLHSRKHWNHIEFLIESLEIEKQRLDILQKFGRTRDAFVLEGFVPLPQAAKLKEALAQRFGQNLVVLEHEAEESPTLLDNPQPFAPFQFLMEFVSIPKSHEIDPTIVFTFALAVFYGAMLGDAGYGLLSLALAHLIVKKTEAGGLLNNVGKIWFVFSIPSIAFGAIYDEFFGFSHHKLLGVELYHGLERMESVPTLILLTVLMGLATMVLGYFLGFLTECMEKNYKHAVGKLGWIGTIVAGALLVATLLFNVFGPGMLLAAGGVLGVSVLAIVYAEGPMGLIEIPGVAGNILSYSRIAAVGLSSVIVAMILNDLVLPKPEQGLWLIITLPLFLFGHLFNAVLGMFESLVQGSRLNFVEFFSKFHHGGGEKFAPFRCERKHTLGG</sequence>
<evidence type="ECO:0000256" key="4">
    <source>
        <dbReference type="ARBA" id="ARBA00022692"/>
    </source>
</evidence>
<feature type="transmembrane region" description="Helical" evidence="10">
    <location>
        <begin position="343"/>
        <end position="374"/>
    </location>
</feature>
<dbReference type="PANTHER" id="PTHR11629:SF63">
    <property type="entry name" value="V-TYPE PROTON ATPASE SUBUNIT A"/>
    <property type="match status" value="1"/>
</dbReference>
<comment type="function">
    <text evidence="8">Component of the A-type ATP synthase that produces ATP from ADP in the presence of a proton gradient across the membrane.</text>
</comment>
<evidence type="ECO:0000313" key="13">
    <source>
        <dbReference type="Proteomes" id="UP000678237"/>
    </source>
</evidence>
<feature type="coiled-coil region" evidence="11">
    <location>
        <begin position="216"/>
        <end position="243"/>
    </location>
</feature>
<dbReference type="Gene3D" id="3.30.70.2170">
    <property type="match status" value="1"/>
</dbReference>
<evidence type="ECO:0000256" key="10">
    <source>
        <dbReference type="RuleBase" id="RU361189"/>
    </source>
</evidence>
<evidence type="ECO:0000256" key="6">
    <source>
        <dbReference type="ARBA" id="ARBA00023065"/>
    </source>
</evidence>
<feature type="transmembrane region" description="Helical" evidence="10">
    <location>
        <begin position="493"/>
        <end position="512"/>
    </location>
</feature>
<evidence type="ECO:0000256" key="7">
    <source>
        <dbReference type="ARBA" id="ARBA00023136"/>
    </source>
</evidence>